<dbReference type="EMBL" id="KI913116">
    <property type="protein sequence ID" value="ETV87041.1"/>
    <property type="molecule type" value="Genomic_DNA"/>
</dbReference>
<dbReference type="RefSeq" id="XP_009823840.1">
    <property type="nucleotide sequence ID" value="XM_009825538.1"/>
</dbReference>
<proteinExistence type="predicted"/>
<protein>
    <submittedName>
        <fullName evidence="2">Uncharacterized protein</fullName>
    </submittedName>
</protein>
<sequence>MERPKVLAKENTKKKSTTTASTKLKAPPGITATRRKQPPIAKTKLTVKAAKIKEARQKQRAKKSQKWSAEEEPHVEDFLMEFVPTQPPIIPEGRAMSREEMKLLLATCTAARSNFNTDETYFRRSVRGTLPRYSE</sequence>
<feature type="compositionally biased region" description="Basic and acidic residues" evidence="1">
    <location>
        <begin position="1"/>
        <end position="13"/>
    </location>
</feature>
<gene>
    <name evidence="2" type="ORF">H257_02051</name>
</gene>
<feature type="compositionally biased region" description="Low complexity" evidence="1">
    <location>
        <begin position="17"/>
        <end position="26"/>
    </location>
</feature>
<organism evidence="2">
    <name type="scientific">Aphanomyces astaci</name>
    <name type="common">Crayfish plague agent</name>
    <dbReference type="NCBI Taxonomy" id="112090"/>
    <lineage>
        <taxon>Eukaryota</taxon>
        <taxon>Sar</taxon>
        <taxon>Stramenopiles</taxon>
        <taxon>Oomycota</taxon>
        <taxon>Saprolegniomycetes</taxon>
        <taxon>Saprolegniales</taxon>
        <taxon>Verrucalvaceae</taxon>
        <taxon>Aphanomyces</taxon>
    </lineage>
</organism>
<evidence type="ECO:0000256" key="1">
    <source>
        <dbReference type="SAM" id="MobiDB-lite"/>
    </source>
</evidence>
<reference evidence="2" key="1">
    <citation type="submission" date="2013-12" db="EMBL/GenBank/DDBJ databases">
        <title>The Genome Sequence of Aphanomyces astaci APO3.</title>
        <authorList>
            <consortium name="The Broad Institute Genomics Platform"/>
            <person name="Russ C."/>
            <person name="Tyler B."/>
            <person name="van West P."/>
            <person name="Dieguez-Uribeondo J."/>
            <person name="Young S.K."/>
            <person name="Zeng Q."/>
            <person name="Gargeya S."/>
            <person name="Fitzgerald M."/>
            <person name="Abouelleil A."/>
            <person name="Alvarado L."/>
            <person name="Chapman S.B."/>
            <person name="Gainer-Dewar J."/>
            <person name="Goldberg J."/>
            <person name="Griggs A."/>
            <person name="Gujja S."/>
            <person name="Hansen M."/>
            <person name="Howarth C."/>
            <person name="Imamovic A."/>
            <person name="Ireland A."/>
            <person name="Larimer J."/>
            <person name="McCowan C."/>
            <person name="Murphy C."/>
            <person name="Pearson M."/>
            <person name="Poon T.W."/>
            <person name="Priest M."/>
            <person name="Roberts A."/>
            <person name="Saif S."/>
            <person name="Shea T."/>
            <person name="Sykes S."/>
            <person name="Wortman J."/>
            <person name="Nusbaum C."/>
            <person name="Birren B."/>
        </authorList>
    </citation>
    <scope>NUCLEOTIDE SEQUENCE [LARGE SCALE GENOMIC DNA]</scope>
    <source>
        <strain evidence="2">APO3</strain>
    </source>
</reference>
<dbReference type="GeneID" id="20804047"/>
<feature type="region of interest" description="Disordered" evidence="1">
    <location>
        <begin position="1"/>
        <end position="38"/>
    </location>
</feature>
<name>W4H645_APHAT</name>
<accession>W4H645</accession>
<dbReference type="AlphaFoldDB" id="W4H645"/>
<dbReference type="VEuPathDB" id="FungiDB:H257_02051"/>
<evidence type="ECO:0000313" key="2">
    <source>
        <dbReference type="EMBL" id="ETV87041.1"/>
    </source>
</evidence>